<dbReference type="RefSeq" id="XP_033598006.1">
    <property type="nucleotide sequence ID" value="XM_033747350.1"/>
</dbReference>
<dbReference type="GeneID" id="54488404"/>
<proteinExistence type="predicted"/>
<organism evidence="2 3">
    <name type="scientific">Pseudovirgaria hyperparasitica</name>
    <dbReference type="NCBI Taxonomy" id="470096"/>
    <lineage>
        <taxon>Eukaryota</taxon>
        <taxon>Fungi</taxon>
        <taxon>Dikarya</taxon>
        <taxon>Ascomycota</taxon>
        <taxon>Pezizomycotina</taxon>
        <taxon>Dothideomycetes</taxon>
        <taxon>Dothideomycetes incertae sedis</taxon>
        <taxon>Acrospermales</taxon>
        <taxon>Acrospermaceae</taxon>
        <taxon>Pseudovirgaria</taxon>
    </lineage>
</organism>
<sequence length="171" mass="19476">MPSEGETLTSDGQEISGAETHRTLPSAYIRPARTPDRGMRKSMEAQSWISRLRIRRCSTLSKQSLPALMRHVTCAKLQHRSLAFVGPAPRAPKARRFPHAGGLAHSRLAPIQYIYIDMRRLKRHSIAVVGISFGLRGAAPMVWRWFVPAPKEERSLLSWPMKRSLRHSLFW</sequence>
<protein>
    <submittedName>
        <fullName evidence="2">Uncharacterized protein</fullName>
    </submittedName>
</protein>
<evidence type="ECO:0000313" key="2">
    <source>
        <dbReference type="EMBL" id="KAF2755555.1"/>
    </source>
</evidence>
<accession>A0A6A6VZ89</accession>
<reference evidence="2" key="1">
    <citation type="journal article" date="2020" name="Stud. Mycol.">
        <title>101 Dothideomycetes genomes: a test case for predicting lifestyles and emergence of pathogens.</title>
        <authorList>
            <person name="Haridas S."/>
            <person name="Albert R."/>
            <person name="Binder M."/>
            <person name="Bloem J."/>
            <person name="Labutti K."/>
            <person name="Salamov A."/>
            <person name="Andreopoulos B."/>
            <person name="Baker S."/>
            <person name="Barry K."/>
            <person name="Bills G."/>
            <person name="Bluhm B."/>
            <person name="Cannon C."/>
            <person name="Castanera R."/>
            <person name="Culley D."/>
            <person name="Daum C."/>
            <person name="Ezra D."/>
            <person name="Gonzalez J."/>
            <person name="Henrissat B."/>
            <person name="Kuo A."/>
            <person name="Liang C."/>
            <person name="Lipzen A."/>
            <person name="Lutzoni F."/>
            <person name="Magnuson J."/>
            <person name="Mondo S."/>
            <person name="Nolan M."/>
            <person name="Ohm R."/>
            <person name="Pangilinan J."/>
            <person name="Park H.-J."/>
            <person name="Ramirez L."/>
            <person name="Alfaro M."/>
            <person name="Sun H."/>
            <person name="Tritt A."/>
            <person name="Yoshinaga Y."/>
            <person name="Zwiers L.-H."/>
            <person name="Turgeon B."/>
            <person name="Goodwin S."/>
            <person name="Spatafora J."/>
            <person name="Crous P."/>
            <person name="Grigoriev I."/>
        </authorList>
    </citation>
    <scope>NUCLEOTIDE SEQUENCE</scope>
    <source>
        <strain evidence="2">CBS 121739</strain>
    </source>
</reference>
<evidence type="ECO:0000256" key="1">
    <source>
        <dbReference type="SAM" id="MobiDB-lite"/>
    </source>
</evidence>
<keyword evidence="3" id="KW-1185">Reference proteome</keyword>
<dbReference type="AlphaFoldDB" id="A0A6A6VZ89"/>
<dbReference type="EMBL" id="ML996577">
    <property type="protein sequence ID" value="KAF2755555.1"/>
    <property type="molecule type" value="Genomic_DNA"/>
</dbReference>
<dbReference type="Proteomes" id="UP000799437">
    <property type="component" value="Unassembled WGS sequence"/>
</dbReference>
<name>A0A6A6VZ89_9PEZI</name>
<evidence type="ECO:0000313" key="3">
    <source>
        <dbReference type="Proteomes" id="UP000799437"/>
    </source>
</evidence>
<gene>
    <name evidence="2" type="ORF">EJ05DRAFT_503012</name>
</gene>
<feature type="region of interest" description="Disordered" evidence="1">
    <location>
        <begin position="1"/>
        <end position="41"/>
    </location>
</feature>
<feature type="compositionally biased region" description="Polar residues" evidence="1">
    <location>
        <begin position="1"/>
        <end position="13"/>
    </location>
</feature>